<dbReference type="InterPro" id="IPR018392">
    <property type="entry name" value="LysM"/>
</dbReference>
<dbReference type="Gene3D" id="3.10.350.10">
    <property type="entry name" value="LysM domain"/>
    <property type="match status" value="1"/>
</dbReference>
<dbReference type="Pfam" id="PF01476">
    <property type="entry name" value="LysM"/>
    <property type="match status" value="1"/>
</dbReference>
<comment type="caution">
    <text evidence="3">The sequence shown here is derived from an EMBL/GenBank/DDBJ whole genome shotgun (WGS) entry which is preliminary data.</text>
</comment>
<feature type="domain" description="LysM" evidence="2">
    <location>
        <begin position="3"/>
        <end position="49"/>
    </location>
</feature>
<feature type="compositionally biased region" description="Basic and acidic residues" evidence="1">
    <location>
        <begin position="690"/>
        <end position="706"/>
    </location>
</feature>
<feature type="region of interest" description="Disordered" evidence="1">
    <location>
        <begin position="684"/>
        <end position="707"/>
    </location>
</feature>
<dbReference type="CDD" id="cd00118">
    <property type="entry name" value="LysM"/>
    <property type="match status" value="1"/>
</dbReference>
<accession>A0A4R1KFA1</accession>
<dbReference type="InterPro" id="IPR036779">
    <property type="entry name" value="LysM_dom_sf"/>
</dbReference>
<dbReference type="PROSITE" id="PS51782">
    <property type="entry name" value="LYSM"/>
    <property type="match status" value="1"/>
</dbReference>
<evidence type="ECO:0000313" key="3">
    <source>
        <dbReference type="EMBL" id="TCK62703.1"/>
    </source>
</evidence>
<evidence type="ECO:0000313" key="4">
    <source>
        <dbReference type="Proteomes" id="UP000295565"/>
    </source>
</evidence>
<gene>
    <name evidence="3" type="ORF">EV690_0368</name>
</gene>
<dbReference type="SMART" id="SM00257">
    <property type="entry name" value="LysM"/>
    <property type="match status" value="1"/>
</dbReference>
<sequence length="1298" mass="147343">MTMEHTIKPGETLSELAKLYDTSTTKLQELNADQIKDINVIYANDVIKIPDKVKIPEKATDLFFPNIEPCYKFSTQNLSSKACKPKIYVDALYVPKLPNSNGNKVILLTKEAQKAVKEEMNSCMSAVKGKDNIGIMKGLSKLGILDGINTHAHEKFLDKDDKLNYRTALNLLLWVKNILLNKEYLTYNDLYSNGKQEQISFPGGDEKIGFDDYKSQIIKKLSELDKQKETQLNMLYQQRDNYKLRYDKMSSSRFYTEESKIKAYEMWNDTKQDIVAYKTNHKKKVNSALRYIIKNAIESLSDHAVKKYEHKAKQNALKKHFTSADGKKHTYRFFVGANKQYYTSNNEVEIYKKLKALKSIRKSVGFPDELMIQDVDINTKIPYLTRSHLYYVRWKECIKEIGSKIKTSLDFTRYIDSYYSIDDTNAGIDKDIKDWVKSIYQLNLSGILIKEQVMTEKELYHGLSEVDALSFDENDRVNDILDKVKSLSIPIKEMGYQCCYALYLKLTEISTKRLNDFIKLTGARKSPYQQELRKLVTITSSVLNRYREIENNIKIKCRRAKSIKDIIIADTYIQTSENIIYADDNPIPHIIWNENEWVPKDRTNLIYNDSGKNEIFLVECSLASESQEQTVIGYVRSNLGIFQKFSDENSFTVDLPAISIGDATQAKFTRKFLAKEFKRKVTNIAQEQQRGAKENKEQGEDKDSKSAKLSTSLALYSPTGEQAQAQAQAQSIAEISDKKLTPWFVRETDLFGVKGRWESGSQAQFFRFIHEANSGLTTDPKVLGQNSSFTGKAVLAQASWNFDFKYPKDGTGKKFDIPYIYHEDGQRKHASYTAGEYKIHVNGSVQGFLGASIALSEQMELGYNSAGEFGVRGEFKNDAGALESSNEPISQNPDAYTKGITTGMNGSASAFAGMQFGGNVDCEFDWCPPKNATPSHLTTGQAKQERHFQMLAKVSSSVSLSAGAGVNGQCQLAFKNDCFIIVVSASATFGMGAGGSIGLEINPLQADNFFKTILNIMNQANYRYIEFFHEDENDPDGTSSFAAFNKVLSVMLMMGLTAGEVLCLPFKLIDSIHTQLLTKESSYLIADSITDKDLKQANIDFYRKAPPEVLAPILTSLLQYHEDSFFNHERESLLIRTKNVQQQEAIYNIFNWINPQGNSKNKRLLIESIQRIGLSKNEVLDKSKQWERFGRYFICIISFSYRVVSKLIQQEVTNISADALHNHNSLINICSNLISNKIFYYSPNSLSTPSRPILDINDNNSCVTIIKDKNLSKKIDVSINSTFQLLNLNNYRLGQHDE</sequence>
<evidence type="ECO:0000259" key="2">
    <source>
        <dbReference type="PROSITE" id="PS51782"/>
    </source>
</evidence>
<dbReference type="SUPFAM" id="SSF54106">
    <property type="entry name" value="LysM domain"/>
    <property type="match status" value="1"/>
</dbReference>
<reference evidence="3 4" key="1">
    <citation type="submission" date="2019-03" db="EMBL/GenBank/DDBJ databases">
        <title>Genomic Encyclopedia of Type Strains, Phase IV (KMG-IV): sequencing the most valuable type-strain genomes for metagenomic binning, comparative biology and taxonomic classification.</title>
        <authorList>
            <person name="Goeker M."/>
        </authorList>
    </citation>
    <scope>NUCLEOTIDE SEQUENCE [LARGE SCALE GENOMIC DNA]</scope>
    <source>
        <strain evidence="3 4">DSM 18577</strain>
    </source>
</reference>
<evidence type="ECO:0000256" key="1">
    <source>
        <dbReference type="SAM" id="MobiDB-lite"/>
    </source>
</evidence>
<dbReference type="Proteomes" id="UP000295565">
    <property type="component" value="Unassembled WGS sequence"/>
</dbReference>
<dbReference type="EMBL" id="SMGD01000004">
    <property type="protein sequence ID" value="TCK62703.1"/>
    <property type="molecule type" value="Genomic_DNA"/>
</dbReference>
<dbReference type="RefSeq" id="WP_131911241.1">
    <property type="nucleotide sequence ID" value="NZ_SMGD01000004.1"/>
</dbReference>
<keyword evidence="4" id="KW-1185">Reference proteome</keyword>
<name>A0A4R1KFA1_9GAMM</name>
<protein>
    <submittedName>
        <fullName evidence="3">LysM domain-containing protein</fullName>
    </submittedName>
</protein>
<organism evidence="3 4">
    <name type="scientific">Celerinatantimonas diazotrophica</name>
    <dbReference type="NCBI Taxonomy" id="412034"/>
    <lineage>
        <taxon>Bacteria</taxon>
        <taxon>Pseudomonadati</taxon>
        <taxon>Pseudomonadota</taxon>
        <taxon>Gammaproteobacteria</taxon>
        <taxon>Celerinatantimonadaceae</taxon>
        <taxon>Celerinatantimonas</taxon>
    </lineage>
</organism>
<dbReference type="OrthoDB" id="5833047at2"/>
<proteinExistence type="predicted"/>